<evidence type="ECO:0000313" key="4">
    <source>
        <dbReference type="Proteomes" id="UP000275267"/>
    </source>
</evidence>
<organism evidence="3 4">
    <name type="scientific">Panicum miliaceum</name>
    <name type="common">Proso millet</name>
    <name type="synonym">Broomcorn millet</name>
    <dbReference type="NCBI Taxonomy" id="4540"/>
    <lineage>
        <taxon>Eukaryota</taxon>
        <taxon>Viridiplantae</taxon>
        <taxon>Streptophyta</taxon>
        <taxon>Embryophyta</taxon>
        <taxon>Tracheophyta</taxon>
        <taxon>Spermatophyta</taxon>
        <taxon>Magnoliopsida</taxon>
        <taxon>Liliopsida</taxon>
        <taxon>Poales</taxon>
        <taxon>Poaceae</taxon>
        <taxon>PACMAD clade</taxon>
        <taxon>Panicoideae</taxon>
        <taxon>Panicodae</taxon>
        <taxon>Paniceae</taxon>
        <taxon>Panicinae</taxon>
        <taxon>Panicum</taxon>
        <taxon>Panicum sect. Panicum</taxon>
    </lineage>
</organism>
<name>A0A3L6TGD9_PANMI</name>
<reference evidence="4" key="1">
    <citation type="journal article" date="2019" name="Nat. Commun.">
        <title>The genome of broomcorn millet.</title>
        <authorList>
            <person name="Zou C."/>
            <person name="Miki D."/>
            <person name="Li D."/>
            <person name="Tang Q."/>
            <person name="Xiao L."/>
            <person name="Rajput S."/>
            <person name="Deng P."/>
            <person name="Jia W."/>
            <person name="Huang R."/>
            <person name="Zhang M."/>
            <person name="Sun Y."/>
            <person name="Hu J."/>
            <person name="Fu X."/>
            <person name="Schnable P.S."/>
            <person name="Li F."/>
            <person name="Zhang H."/>
            <person name="Feng B."/>
            <person name="Zhu X."/>
            <person name="Liu R."/>
            <person name="Schnable J.C."/>
            <person name="Zhu J.-K."/>
            <person name="Zhang H."/>
        </authorList>
    </citation>
    <scope>NUCLEOTIDE SEQUENCE [LARGE SCALE GENOMIC DNA]</scope>
</reference>
<keyword evidence="4" id="KW-1185">Reference proteome</keyword>
<dbReference type="Proteomes" id="UP000275267">
    <property type="component" value="Unassembled WGS sequence"/>
</dbReference>
<dbReference type="AlphaFoldDB" id="A0A3L6TGD9"/>
<evidence type="ECO:0000256" key="1">
    <source>
        <dbReference type="SAM" id="MobiDB-lite"/>
    </source>
</evidence>
<comment type="caution">
    <text evidence="3">The sequence shown here is derived from an EMBL/GenBank/DDBJ whole genome shotgun (WGS) entry which is preliminary data.</text>
</comment>
<feature type="domain" description="DUF8039" evidence="2">
    <location>
        <begin position="53"/>
        <end position="146"/>
    </location>
</feature>
<proteinExistence type="predicted"/>
<dbReference type="EMBL" id="PQIB02000001">
    <property type="protein sequence ID" value="RLN39409.1"/>
    <property type="molecule type" value="Genomic_DNA"/>
</dbReference>
<protein>
    <submittedName>
        <fullName evidence="3">Hydroxyproline-rich glycoprotein-like</fullName>
    </submittedName>
</protein>
<accession>A0A3L6TGD9</accession>
<sequence length="155" mass="17514">MWKESFFQFVKENPHYLQPMVQVVPEFHLGIDPADPPSRPPSSHGSAPDCGKYPVDDITENTPCTLHMTLGKRGKTLMKVADGIPMPGHTFHTVPIPQECARVQIIKVDDKYLTCELDYPNEEEGIETLEDAINQFVLWPRREIIIHSLGFTSAT</sequence>
<gene>
    <name evidence="3" type="ORF">C2845_PM01G18940</name>
</gene>
<dbReference type="OrthoDB" id="689868at2759"/>
<feature type="region of interest" description="Disordered" evidence="1">
    <location>
        <begin position="31"/>
        <end position="54"/>
    </location>
</feature>
<dbReference type="PANTHER" id="PTHR33018:SF34">
    <property type="entry name" value="OS02G0472350 PROTEIN"/>
    <property type="match status" value="1"/>
</dbReference>
<evidence type="ECO:0000313" key="3">
    <source>
        <dbReference type="EMBL" id="RLN39409.1"/>
    </source>
</evidence>
<dbReference type="InterPro" id="IPR058352">
    <property type="entry name" value="DUF8039"/>
</dbReference>
<evidence type="ECO:0000259" key="2">
    <source>
        <dbReference type="Pfam" id="PF26133"/>
    </source>
</evidence>
<dbReference type="PANTHER" id="PTHR33018">
    <property type="entry name" value="OS10G0338966 PROTEIN-RELATED"/>
    <property type="match status" value="1"/>
</dbReference>
<dbReference type="Pfam" id="PF26133">
    <property type="entry name" value="DUF8039"/>
    <property type="match status" value="1"/>
</dbReference>